<keyword evidence="4" id="KW-0808">Transferase</keyword>
<dbReference type="PANTHER" id="PTHR46781:SF5">
    <property type="entry name" value="ALPHA 1,4-GLYCOSYLTRANSFERASE FAMILY PROTEIN"/>
    <property type="match status" value="1"/>
</dbReference>
<feature type="domain" description="Alpha 1,4-glycosyltransferase" evidence="3">
    <location>
        <begin position="409"/>
        <end position="530"/>
    </location>
</feature>
<keyword evidence="4" id="KW-0328">Glycosyltransferase</keyword>
<dbReference type="Proteomes" id="UP000054558">
    <property type="component" value="Unassembled WGS sequence"/>
</dbReference>
<dbReference type="InterPro" id="IPR029044">
    <property type="entry name" value="Nucleotide-diphossugar_trans"/>
</dbReference>
<dbReference type="SUPFAM" id="SSF53448">
    <property type="entry name" value="Nucleotide-diphospho-sugar transferases"/>
    <property type="match status" value="1"/>
</dbReference>
<dbReference type="PANTHER" id="PTHR46781">
    <property type="entry name" value="ALPHA 1,4-GLYCOSYLTRANSFERASE FAMILY PROTEIN"/>
    <property type="match status" value="1"/>
</dbReference>
<proteinExistence type="predicted"/>
<dbReference type="InterPro" id="IPR007577">
    <property type="entry name" value="GlycoTrfase_DXD_sugar-bd_CS"/>
</dbReference>
<dbReference type="OrthoDB" id="409543at2759"/>
<feature type="compositionally biased region" description="Basic and acidic residues" evidence="1">
    <location>
        <begin position="111"/>
        <end position="129"/>
    </location>
</feature>
<evidence type="ECO:0000313" key="5">
    <source>
        <dbReference type="Proteomes" id="UP000054558"/>
    </source>
</evidence>
<accession>A0A1Y1HPZ7</accession>
<feature type="transmembrane region" description="Helical" evidence="2">
    <location>
        <begin position="7"/>
        <end position="26"/>
    </location>
</feature>
<dbReference type="Pfam" id="PF04572">
    <property type="entry name" value="Gb3_synth"/>
    <property type="match status" value="1"/>
</dbReference>
<keyword evidence="2" id="KW-1133">Transmembrane helix</keyword>
<keyword evidence="2" id="KW-0812">Transmembrane</keyword>
<dbReference type="EMBL" id="DF237009">
    <property type="protein sequence ID" value="GAQ80700.1"/>
    <property type="molecule type" value="Genomic_DNA"/>
</dbReference>
<reference evidence="4 5" key="1">
    <citation type="journal article" date="2014" name="Nat. Commun.">
        <title>Klebsormidium flaccidum genome reveals primary factors for plant terrestrial adaptation.</title>
        <authorList>
            <person name="Hori K."/>
            <person name="Maruyama F."/>
            <person name="Fujisawa T."/>
            <person name="Togashi T."/>
            <person name="Yamamoto N."/>
            <person name="Seo M."/>
            <person name="Sato S."/>
            <person name="Yamada T."/>
            <person name="Mori H."/>
            <person name="Tajima N."/>
            <person name="Moriyama T."/>
            <person name="Ikeuchi M."/>
            <person name="Watanabe M."/>
            <person name="Wada H."/>
            <person name="Kobayashi K."/>
            <person name="Saito M."/>
            <person name="Masuda T."/>
            <person name="Sasaki-Sekimoto Y."/>
            <person name="Mashiguchi K."/>
            <person name="Awai K."/>
            <person name="Shimojima M."/>
            <person name="Masuda S."/>
            <person name="Iwai M."/>
            <person name="Nobusawa T."/>
            <person name="Narise T."/>
            <person name="Kondo S."/>
            <person name="Saito H."/>
            <person name="Sato R."/>
            <person name="Murakawa M."/>
            <person name="Ihara Y."/>
            <person name="Oshima-Yamada Y."/>
            <person name="Ohtaka K."/>
            <person name="Satoh M."/>
            <person name="Sonobe K."/>
            <person name="Ishii M."/>
            <person name="Ohtani R."/>
            <person name="Kanamori-Sato M."/>
            <person name="Honoki R."/>
            <person name="Miyazaki D."/>
            <person name="Mochizuki H."/>
            <person name="Umetsu J."/>
            <person name="Higashi K."/>
            <person name="Shibata D."/>
            <person name="Kamiya Y."/>
            <person name="Sato N."/>
            <person name="Nakamura Y."/>
            <person name="Tabata S."/>
            <person name="Ida S."/>
            <person name="Kurokawa K."/>
            <person name="Ohta H."/>
        </authorList>
    </citation>
    <scope>NUCLEOTIDE SEQUENCE [LARGE SCALE GENOMIC DNA]</scope>
    <source>
        <strain evidence="4 5">NIES-2285</strain>
    </source>
</reference>
<evidence type="ECO:0000256" key="2">
    <source>
        <dbReference type="SAM" id="Phobius"/>
    </source>
</evidence>
<evidence type="ECO:0000313" key="4">
    <source>
        <dbReference type="EMBL" id="GAQ80700.1"/>
    </source>
</evidence>
<protein>
    <submittedName>
        <fullName evidence="4">Lactosylceramide 4-alpha-galactosyltransferase</fullName>
    </submittedName>
</protein>
<gene>
    <name evidence="4" type="ORF">KFL_000600170</name>
</gene>
<feature type="region of interest" description="Disordered" evidence="1">
    <location>
        <begin position="98"/>
        <end position="194"/>
    </location>
</feature>
<evidence type="ECO:0000259" key="3">
    <source>
        <dbReference type="Pfam" id="PF04572"/>
    </source>
</evidence>
<evidence type="ECO:0000256" key="1">
    <source>
        <dbReference type="SAM" id="MobiDB-lite"/>
    </source>
</evidence>
<dbReference type="InterPro" id="IPR044789">
    <property type="entry name" value="Put_A1-4-GlycosylTfrase_plant"/>
</dbReference>
<name>A0A1Y1HPZ7_KLENI</name>
<dbReference type="AlphaFoldDB" id="A0A1Y1HPZ7"/>
<keyword evidence="5" id="KW-1185">Reference proteome</keyword>
<organism evidence="4 5">
    <name type="scientific">Klebsormidium nitens</name>
    <name type="common">Green alga</name>
    <name type="synonym">Ulothrix nitens</name>
    <dbReference type="NCBI Taxonomy" id="105231"/>
    <lineage>
        <taxon>Eukaryota</taxon>
        <taxon>Viridiplantae</taxon>
        <taxon>Streptophyta</taxon>
        <taxon>Klebsormidiophyceae</taxon>
        <taxon>Klebsormidiales</taxon>
        <taxon>Klebsormidiaceae</taxon>
        <taxon>Klebsormidium</taxon>
    </lineage>
</organism>
<sequence>MNTPPQSIMQLVLWLVILSTFCYTWLSSEPFLNFRVRPAEDGAPPVDIAAIPSSAVAEDPALAEQAAGESAEGLEISWVKEERENSVKLEVSREVFQKEMSSAEDSGSGSGEKRAGRSKSEMKESDALGKESNTTEGSNREGAASFSELEVSSKNQEAETIPAEGLEGERKKVKDGSSTAEHSPEEPGLDVQTIGNQINVETPVTDPALEMVGSPGVHQGTRPAEEPGCFHHPATGIGNVIGNYIRDTACPLTFFVFWTTTSSPNKTAKSDGFQMRHLRSVESAFVTHPTACVIFLSVLKFENRFMSELQTRGFRLLILDEFDVTSLLKYTPAEVWYKKVDEWRKGKYFFSHFTDLMRLAVLYKFGGVYIDTDCIVMNDVTGVRNAFGAQLTDGETGTHKEVDGGVMMFDRGSTFLYECMVEASGNYNQWDWEFNGPGLLKRMLARADLEGSYTVVPTMAIYPIYYRDIWAYFGVNGDAKSADEQAAFWARMRNETRVFHWYNQFARKHRAAEGSLMRAAFNEFCIFCEEVVE</sequence>
<dbReference type="InterPro" id="IPR007652">
    <property type="entry name" value="A1-4-GlycosylTfrase_dom"/>
</dbReference>
<keyword evidence="2" id="KW-0472">Membrane</keyword>
<dbReference type="OMA" id="HNGPYLI"/>
<dbReference type="STRING" id="105231.A0A1Y1HPZ7"/>
<dbReference type="GO" id="GO:0016757">
    <property type="term" value="F:glycosyltransferase activity"/>
    <property type="evidence" value="ECO:0007669"/>
    <property type="project" value="UniProtKB-KW"/>
</dbReference>
<dbReference type="Gene3D" id="3.90.550.20">
    <property type="match status" value="1"/>
</dbReference>
<dbReference type="Pfam" id="PF04488">
    <property type="entry name" value="Gly_transf_sug"/>
    <property type="match status" value="1"/>
</dbReference>